<keyword evidence="6" id="KW-0067">ATP-binding</keyword>
<dbReference type="Ensembl" id="ENSXETT00000085492">
    <property type="protein sequence ID" value="ENSXETP00000084859"/>
    <property type="gene ID" value="ENSXETG00000034831"/>
</dbReference>
<dbReference type="Pfam" id="PF00653">
    <property type="entry name" value="BIR"/>
    <property type="match status" value="2"/>
</dbReference>
<organism evidence="8">
    <name type="scientific">Xenopus tropicalis</name>
    <name type="common">Western clawed frog</name>
    <name type="synonym">Silurana tropicalis</name>
    <dbReference type="NCBI Taxonomy" id="8364"/>
    <lineage>
        <taxon>Eukaryota</taxon>
        <taxon>Metazoa</taxon>
        <taxon>Chordata</taxon>
        <taxon>Craniata</taxon>
        <taxon>Vertebrata</taxon>
        <taxon>Euteleostomi</taxon>
        <taxon>Amphibia</taxon>
        <taxon>Batrachia</taxon>
        <taxon>Anura</taxon>
        <taxon>Pipoidea</taxon>
        <taxon>Pipidae</taxon>
        <taxon>Xenopodinae</taxon>
        <taxon>Xenopus</taxon>
        <taxon>Silurana</taxon>
    </lineage>
</organism>
<dbReference type="GO" id="GO:0046872">
    <property type="term" value="F:metal ion binding"/>
    <property type="evidence" value="ECO:0007669"/>
    <property type="project" value="UniProtKB-KW"/>
</dbReference>
<evidence type="ECO:0000256" key="3">
    <source>
        <dbReference type="ARBA" id="ARBA00022737"/>
    </source>
</evidence>
<dbReference type="PANTHER" id="PTHR46914:SF1">
    <property type="entry name" value="BACULOVIRAL IAP REPEAT-CONTAINING PROTEIN 1"/>
    <property type="match status" value="1"/>
</dbReference>
<dbReference type="Bgee" id="ENSXETG00000034831">
    <property type="expression patterns" value="Expressed in skeletal muscle tissue and 11 other cell types or tissues"/>
</dbReference>
<dbReference type="InterPro" id="IPR027417">
    <property type="entry name" value="P-loop_NTPase"/>
</dbReference>
<proteinExistence type="predicted"/>
<dbReference type="InParanoid" id="A0A6I8RUD8"/>
<dbReference type="Gene3D" id="1.10.1170.10">
    <property type="entry name" value="Inhibitor Of Apoptosis Protein (2mihbC-IAP-1), Chain A"/>
    <property type="match status" value="2"/>
</dbReference>
<dbReference type="CDD" id="cd00022">
    <property type="entry name" value="BIR"/>
    <property type="match status" value="2"/>
</dbReference>
<dbReference type="Pfam" id="PF05729">
    <property type="entry name" value="NACHT"/>
    <property type="match status" value="1"/>
</dbReference>
<keyword evidence="2" id="KW-0479">Metal-binding</keyword>
<evidence type="ECO:0000256" key="5">
    <source>
        <dbReference type="ARBA" id="ARBA00022833"/>
    </source>
</evidence>
<keyword evidence="1" id="KW-0053">Apoptosis</keyword>
<dbReference type="InterPro" id="IPR053882">
    <property type="entry name" value="Nlrc4-like_WHD"/>
</dbReference>
<dbReference type="InterPro" id="IPR032675">
    <property type="entry name" value="LRR_dom_sf"/>
</dbReference>
<dbReference type="SUPFAM" id="SSF52047">
    <property type="entry name" value="RNI-like"/>
    <property type="match status" value="1"/>
</dbReference>
<name>A0A6I8RUD8_XENTR</name>
<dbReference type="SMART" id="SM00238">
    <property type="entry name" value="BIR"/>
    <property type="match status" value="2"/>
</dbReference>
<protein>
    <recommendedName>
        <fullName evidence="7">NACHT domain-containing protein</fullName>
    </recommendedName>
</protein>
<evidence type="ECO:0000259" key="7">
    <source>
        <dbReference type="PROSITE" id="PS50837"/>
    </source>
</evidence>
<evidence type="ECO:0000256" key="1">
    <source>
        <dbReference type="ARBA" id="ARBA00022703"/>
    </source>
</evidence>
<dbReference type="Pfam" id="PF17889">
    <property type="entry name" value="NLRC4_HD"/>
    <property type="match status" value="1"/>
</dbReference>
<evidence type="ECO:0000256" key="4">
    <source>
        <dbReference type="ARBA" id="ARBA00022741"/>
    </source>
</evidence>
<dbReference type="GO" id="GO:0043027">
    <property type="term" value="F:cysteine-type endopeptidase inhibitor activity involved in apoptotic process"/>
    <property type="evidence" value="ECO:0007669"/>
    <property type="project" value="InterPro"/>
</dbReference>
<keyword evidence="5" id="KW-0862">Zinc</keyword>
<evidence type="ECO:0000256" key="6">
    <source>
        <dbReference type="ARBA" id="ARBA00022840"/>
    </source>
</evidence>
<dbReference type="Gene3D" id="3.40.50.300">
    <property type="entry name" value="P-loop containing nucleotide triphosphate hydrolases"/>
    <property type="match status" value="1"/>
</dbReference>
<dbReference type="SUPFAM" id="SSF52540">
    <property type="entry name" value="P-loop containing nucleoside triphosphate hydrolases"/>
    <property type="match status" value="1"/>
</dbReference>
<feature type="domain" description="NACHT" evidence="7">
    <location>
        <begin position="344"/>
        <end position="464"/>
    </location>
</feature>
<dbReference type="InterPro" id="IPR007111">
    <property type="entry name" value="NACHT_NTPase"/>
</dbReference>
<keyword evidence="3" id="KW-0677">Repeat</keyword>
<dbReference type="PROSITE" id="PS01282">
    <property type="entry name" value="BIR_REPEAT_1"/>
    <property type="match status" value="1"/>
</dbReference>
<dbReference type="Pfam" id="PF22524">
    <property type="entry name" value="WHD_Nlrc4"/>
    <property type="match status" value="1"/>
</dbReference>
<dbReference type="InterPro" id="IPR001370">
    <property type="entry name" value="BIR_rpt"/>
</dbReference>
<dbReference type="PROSITE" id="PS50143">
    <property type="entry name" value="BIR_REPEAT_2"/>
    <property type="match status" value="2"/>
</dbReference>
<dbReference type="PANTHER" id="PTHR46914">
    <property type="entry name" value="BACULOVIRAL IAP REPEAT-CONTAINING PROTEIN 1"/>
    <property type="match status" value="1"/>
</dbReference>
<keyword evidence="4" id="KW-0547">Nucleotide-binding</keyword>
<dbReference type="PROSITE" id="PS50837">
    <property type="entry name" value="NACHT"/>
    <property type="match status" value="1"/>
</dbReference>
<sequence>MENQIPPSESMDLTNISEFDADFQPVLPSFMKNVDLRAVVLEMEETHRNIRQQMPKGPNYSMRSEGKRLKSLLALGPTSTWSPCELAAAGFFFTGISDSCQCFCCGLVLCRQSLTTTPMQKHKQCNPRCGFVQGKDVGNISKYEVCLQPLEPNERFKKDAMKSEESRLGTYKGWPLYAAANPRALAQAGFYFTGGRDIVQCFSCEGCLGNWEENDDPWKEHAKWFPECVFLRSEKSEAEISDYIDNYYGFTSFQGMSFCDVYGKEMQLSEKEAANEKEIKLLKSQLIKAYSNPTFHRISSFGEHVDPSVDLNSVFADISVSRKDSKNQRLAQLTLPDILSDLRDITMIEGEAGSGKTALLRKIAILWASGCCPMLSRFRLVFYISVTSIDNDSTLADIICKQLTETAAYVSKETLAEMMKRLKNQILFLLDDYGFKDTSPEAIEEVLLKNHLNLLSLAVTVRTDKGKKLRQYARTILEIQKFPLYSTIYLVKNLFAHENKRVKEFFIGLETSKSLQSTLHAPLMTLAQCSYWVQNPQEHSFCERHVFEEYLHYNMQKVAWDTNRINTVITSCGDLALHGVFHSCLDFTDEDLCTFGVDIGDALTFGLLSKFSAQRLRPVHRFSNSLFQEFLAGRRMSELLESDEKEKLERGFHYLHRVNTFLKMQGPYSYFLKYASRNSPKATVKILSYLFSFYNNKDALDCHLENRDHLQRHPELELIEMGLIIQLSNAEPEFFLMDLLVTFAVEAAVDSQCLSECAPVILQFLSGKNITLYLNTISSDSNSSFFCFMEKYPECIALLNCVTCSIRPRNFPNVPDFSQLSFKNYGVPTVEQDYSAAYLSLNALLHENQKKINEANKTLSLFPQTVQISDSVIQAFSSLQGHKAPVFKLVTNDICQLAPRECEKIKVLFSVSDHIKLELNKSDGLVTNIGPVIEQYLGSFKECAIHNTYLCKEEQEMLLRMASLETLELVSKGEIPQPESLISGVHRFRCLKELSINLPKHTEFIEQISDEFGRLNNIQKIELCCDFANGSTRFAQFIKNFGKLEVLQLHCNSFPDFKGLMTSLSYCNSLKELSFSESNLKDDLASLAQAMVYLKSLKILNLRSQKIPSLEVSETLVHALGSLVHLEKLFLPEGDGMIKAANLLIGQLHNYPNLHHLTMSGILNEESIGELGGAAKNGYLKKLCQLELDMNVSVTESGWRTFFHKVDNMPELRLLNMNRMYTHPIKSHPTTVASFVQCVSRLPTLTTILMFGWLLDEEDLNMFNTMKETHPQSKSLTIYWQWHLPFPPNIKG</sequence>
<reference evidence="8" key="2">
    <citation type="submission" date="2020-05" db="UniProtKB">
        <authorList>
            <consortium name="Ensembl"/>
        </authorList>
    </citation>
    <scope>IDENTIFICATION</scope>
</reference>
<evidence type="ECO:0000313" key="8">
    <source>
        <dbReference type="Ensembl" id="ENSXETP00000084859"/>
    </source>
</evidence>
<dbReference type="GO" id="GO:0006915">
    <property type="term" value="P:apoptotic process"/>
    <property type="evidence" value="ECO:0007669"/>
    <property type="project" value="UniProtKB-KW"/>
</dbReference>
<dbReference type="InterPro" id="IPR028789">
    <property type="entry name" value="Naip"/>
</dbReference>
<dbReference type="GO" id="GO:0043066">
    <property type="term" value="P:negative regulation of apoptotic process"/>
    <property type="evidence" value="ECO:0007669"/>
    <property type="project" value="InterPro"/>
</dbReference>
<dbReference type="InterPro" id="IPR040535">
    <property type="entry name" value="NLRC4_HD"/>
</dbReference>
<reference evidence="8" key="1">
    <citation type="journal article" date="2010" name="Science">
        <title>The genome of the Western clawed frog Xenopus tropicalis.</title>
        <authorList>
            <person name="Hellsten U."/>
            <person name="Harland R.M."/>
            <person name="Gilchrist M.J."/>
            <person name="Hendrix D."/>
            <person name="Jurka J."/>
            <person name="Kapitonov V."/>
            <person name="Ovcharenko I."/>
            <person name="Putnam N.H."/>
            <person name="Shu S."/>
            <person name="Taher L."/>
            <person name="Blitz I.L."/>
            <person name="Blumberg B."/>
            <person name="Dichmann D.S."/>
            <person name="Dubchak I."/>
            <person name="Amaya E."/>
            <person name="Detter J.C."/>
            <person name="Fletcher R."/>
            <person name="Gerhard D.S."/>
            <person name="Goodstein D."/>
            <person name="Graves T."/>
            <person name="Grigoriev I.V."/>
            <person name="Grimwood J."/>
            <person name="Kawashima T."/>
            <person name="Lindquist E."/>
            <person name="Lucas S.M."/>
            <person name="Mead P.E."/>
            <person name="Mitros T."/>
            <person name="Ogino H."/>
            <person name="Ohta Y."/>
            <person name="Poliakov A.V."/>
            <person name="Pollet N."/>
            <person name="Robert J."/>
            <person name="Salamov A."/>
            <person name="Sater A.K."/>
            <person name="Schmutz J."/>
            <person name="Terry A."/>
            <person name="Vize P.D."/>
            <person name="Warren W.C."/>
            <person name="Wells D."/>
            <person name="Wills A."/>
            <person name="Wilson R.K."/>
            <person name="Zimmerman L.B."/>
            <person name="Zorn A.M."/>
            <person name="Grainger R."/>
            <person name="Grammer T."/>
            <person name="Khokha M.K."/>
            <person name="Richardson P.M."/>
            <person name="Rokhsar D.S."/>
        </authorList>
    </citation>
    <scope>NUCLEOTIDE SEQUENCE [LARGE SCALE GENOMIC DNA]</scope>
    <source>
        <strain evidence="8">Nigerian</strain>
    </source>
</reference>
<accession>A0A6I8RUD8</accession>
<dbReference type="GO" id="GO:0005524">
    <property type="term" value="F:ATP binding"/>
    <property type="evidence" value="ECO:0007669"/>
    <property type="project" value="UniProtKB-KW"/>
</dbReference>
<dbReference type="Gene3D" id="3.80.10.10">
    <property type="entry name" value="Ribonuclease Inhibitor"/>
    <property type="match status" value="1"/>
</dbReference>
<dbReference type="GeneTree" id="ENSGT00940000163559"/>
<dbReference type="SUPFAM" id="SSF57924">
    <property type="entry name" value="Inhibitor of apoptosis (IAP) repeat"/>
    <property type="match status" value="2"/>
</dbReference>
<evidence type="ECO:0000256" key="2">
    <source>
        <dbReference type="ARBA" id="ARBA00022723"/>
    </source>
</evidence>